<feature type="region of interest" description="Disordered" evidence="1">
    <location>
        <begin position="185"/>
        <end position="204"/>
    </location>
</feature>
<evidence type="ECO:0000313" key="2">
    <source>
        <dbReference type="EMBL" id="KMQ87120.1"/>
    </source>
</evidence>
<gene>
    <name evidence="2" type="ORF">RF55_13692</name>
</gene>
<dbReference type="PaxDb" id="67767-A0A0J7N354"/>
<protein>
    <submittedName>
        <fullName evidence="2">Dna-mediated transposase</fullName>
    </submittedName>
</protein>
<sequence length="204" mass="23243">MGLNVDIVRQGAGTSNDGNTARKFFENPTMTAEITRLDENIIKIFAVILQAMTSGYNINITKFAQYTADTAKLFVELYGWYYMPVTVHKILIHGSEIIKSFIVPIGKLSEEAQEARNKDFKGFRENNTRKCSKENTNIDLLHILLISSDPYISSLRNILKRFNKTLFPETMELLKIESPETFNRNDEEADECFDDGSKNEANSL</sequence>
<comment type="caution">
    <text evidence="2">The sequence shown here is derived from an EMBL/GenBank/DDBJ whole genome shotgun (WGS) entry which is preliminary data.</text>
</comment>
<name>A0A0J7N354_LASNI</name>
<proteinExistence type="predicted"/>
<evidence type="ECO:0000313" key="3">
    <source>
        <dbReference type="Proteomes" id="UP000036403"/>
    </source>
</evidence>
<dbReference type="Proteomes" id="UP000036403">
    <property type="component" value="Unassembled WGS sequence"/>
</dbReference>
<evidence type="ECO:0000256" key="1">
    <source>
        <dbReference type="SAM" id="MobiDB-lite"/>
    </source>
</evidence>
<organism evidence="2 3">
    <name type="scientific">Lasius niger</name>
    <name type="common">Black garden ant</name>
    <dbReference type="NCBI Taxonomy" id="67767"/>
    <lineage>
        <taxon>Eukaryota</taxon>
        <taxon>Metazoa</taxon>
        <taxon>Ecdysozoa</taxon>
        <taxon>Arthropoda</taxon>
        <taxon>Hexapoda</taxon>
        <taxon>Insecta</taxon>
        <taxon>Pterygota</taxon>
        <taxon>Neoptera</taxon>
        <taxon>Endopterygota</taxon>
        <taxon>Hymenoptera</taxon>
        <taxon>Apocrita</taxon>
        <taxon>Aculeata</taxon>
        <taxon>Formicoidea</taxon>
        <taxon>Formicidae</taxon>
        <taxon>Formicinae</taxon>
        <taxon>Lasius</taxon>
        <taxon>Lasius</taxon>
    </lineage>
</organism>
<accession>A0A0J7N354</accession>
<reference evidence="2 3" key="1">
    <citation type="submission" date="2015-04" db="EMBL/GenBank/DDBJ databases">
        <title>Lasius niger genome sequencing.</title>
        <authorList>
            <person name="Konorov E.A."/>
            <person name="Nikitin M.A."/>
            <person name="Kirill M.V."/>
            <person name="Chang P."/>
        </authorList>
    </citation>
    <scope>NUCLEOTIDE SEQUENCE [LARGE SCALE GENOMIC DNA]</scope>
    <source>
        <tissue evidence="2">Whole</tissue>
    </source>
</reference>
<dbReference type="AlphaFoldDB" id="A0A0J7N354"/>
<dbReference type="EMBL" id="LBMM01010957">
    <property type="protein sequence ID" value="KMQ87120.1"/>
    <property type="molecule type" value="Genomic_DNA"/>
</dbReference>
<dbReference type="OrthoDB" id="7700296at2759"/>
<keyword evidence="3" id="KW-1185">Reference proteome</keyword>